<dbReference type="PANTHER" id="PTHR48022">
    <property type="entry name" value="PLASTIDIC GLUCOSE TRANSPORTER 4"/>
    <property type="match status" value="1"/>
</dbReference>
<dbReference type="GO" id="GO:0016020">
    <property type="term" value="C:membrane"/>
    <property type="evidence" value="ECO:0007669"/>
    <property type="project" value="UniProtKB-SubCell"/>
</dbReference>
<dbReference type="PROSITE" id="PS50850">
    <property type="entry name" value="MFS"/>
    <property type="match status" value="1"/>
</dbReference>
<feature type="transmembrane region" description="Helical" evidence="6">
    <location>
        <begin position="94"/>
        <end position="118"/>
    </location>
</feature>
<dbReference type="OrthoDB" id="6612291at2759"/>
<evidence type="ECO:0000313" key="9">
    <source>
        <dbReference type="Proteomes" id="UP001147747"/>
    </source>
</evidence>
<dbReference type="SUPFAM" id="SSF103473">
    <property type="entry name" value="MFS general substrate transporter"/>
    <property type="match status" value="1"/>
</dbReference>
<evidence type="ECO:0000259" key="7">
    <source>
        <dbReference type="PROSITE" id="PS50850"/>
    </source>
</evidence>
<feature type="transmembrane region" description="Helical" evidence="6">
    <location>
        <begin position="61"/>
        <end position="82"/>
    </location>
</feature>
<sequence length="126" mass="13001">MLSNIIVNRYNLWAAIVSAIGTISTAYGLAIIGSTVGQPSFYTYLKLAPQGTTGYSHTTRIIAALNAINSAGAIIGCLYHVWSSETLGRKKTMIIGCIVLTIGGAICAGAVDVAMLLVGRGIAGIV</sequence>
<dbReference type="EMBL" id="JAPZBU010000012">
    <property type="protein sequence ID" value="KAJ5376263.1"/>
    <property type="molecule type" value="Genomic_DNA"/>
</dbReference>
<keyword evidence="4 6" id="KW-1133">Transmembrane helix</keyword>
<evidence type="ECO:0000256" key="1">
    <source>
        <dbReference type="ARBA" id="ARBA00004141"/>
    </source>
</evidence>
<keyword evidence="3 6" id="KW-0812">Transmembrane</keyword>
<dbReference type="InterPro" id="IPR050360">
    <property type="entry name" value="MFS_Sugar_Transporters"/>
</dbReference>
<dbReference type="GeneID" id="81376766"/>
<evidence type="ECO:0000256" key="5">
    <source>
        <dbReference type="ARBA" id="ARBA00023136"/>
    </source>
</evidence>
<evidence type="ECO:0000256" key="2">
    <source>
        <dbReference type="ARBA" id="ARBA00010992"/>
    </source>
</evidence>
<evidence type="ECO:0000256" key="6">
    <source>
        <dbReference type="SAM" id="Phobius"/>
    </source>
</evidence>
<protein>
    <recommendedName>
        <fullName evidence="7">Major facilitator superfamily (MFS) profile domain-containing protein</fullName>
    </recommendedName>
</protein>
<accession>A0A9W9SCT3</accession>
<keyword evidence="9" id="KW-1185">Reference proteome</keyword>
<organism evidence="8 9">
    <name type="scientific">Penicillium cosmopolitanum</name>
    <dbReference type="NCBI Taxonomy" id="1131564"/>
    <lineage>
        <taxon>Eukaryota</taxon>
        <taxon>Fungi</taxon>
        <taxon>Dikarya</taxon>
        <taxon>Ascomycota</taxon>
        <taxon>Pezizomycotina</taxon>
        <taxon>Eurotiomycetes</taxon>
        <taxon>Eurotiomycetidae</taxon>
        <taxon>Eurotiales</taxon>
        <taxon>Aspergillaceae</taxon>
        <taxon>Penicillium</taxon>
    </lineage>
</organism>
<dbReference type="RefSeq" id="XP_056481293.1">
    <property type="nucleotide sequence ID" value="XM_056637786.1"/>
</dbReference>
<dbReference type="Pfam" id="PF00083">
    <property type="entry name" value="Sugar_tr"/>
    <property type="match status" value="1"/>
</dbReference>
<comment type="caution">
    <text evidence="8">The sequence shown here is derived from an EMBL/GenBank/DDBJ whole genome shotgun (WGS) entry which is preliminary data.</text>
</comment>
<dbReference type="Gene3D" id="1.20.1250.20">
    <property type="entry name" value="MFS general substrate transporter like domains"/>
    <property type="match status" value="1"/>
</dbReference>
<dbReference type="InterPro" id="IPR020846">
    <property type="entry name" value="MFS_dom"/>
</dbReference>
<dbReference type="GO" id="GO:0005351">
    <property type="term" value="F:carbohydrate:proton symporter activity"/>
    <property type="evidence" value="ECO:0007669"/>
    <property type="project" value="TreeGrafter"/>
</dbReference>
<gene>
    <name evidence="8" type="ORF">N7509_013149</name>
</gene>
<proteinExistence type="inferred from homology"/>
<reference evidence="8" key="1">
    <citation type="submission" date="2022-12" db="EMBL/GenBank/DDBJ databases">
        <authorList>
            <person name="Petersen C."/>
        </authorList>
    </citation>
    <scope>NUCLEOTIDE SEQUENCE</scope>
    <source>
        <strain evidence="8">IBT 29677</strain>
    </source>
</reference>
<dbReference type="InterPro" id="IPR036259">
    <property type="entry name" value="MFS_trans_sf"/>
</dbReference>
<evidence type="ECO:0000313" key="8">
    <source>
        <dbReference type="EMBL" id="KAJ5376263.1"/>
    </source>
</evidence>
<comment type="subcellular location">
    <subcellularLocation>
        <location evidence="1">Membrane</location>
        <topology evidence="1">Multi-pass membrane protein</topology>
    </subcellularLocation>
</comment>
<name>A0A9W9SCT3_9EURO</name>
<evidence type="ECO:0000256" key="4">
    <source>
        <dbReference type="ARBA" id="ARBA00022989"/>
    </source>
</evidence>
<comment type="similarity">
    <text evidence="2">Belongs to the major facilitator superfamily. Sugar transporter (TC 2.A.1.1) family.</text>
</comment>
<dbReference type="AlphaFoldDB" id="A0A9W9SCT3"/>
<dbReference type="InterPro" id="IPR005828">
    <property type="entry name" value="MFS_sugar_transport-like"/>
</dbReference>
<keyword evidence="5 6" id="KW-0472">Membrane</keyword>
<feature type="transmembrane region" description="Helical" evidence="6">
    <location>
        <begin position="12"/>
        <end position="32"/>
    </location>
</feature>
<dbReference type="PANTHER" id="PTHR48022:SF38">
    <property type="entry name" value="MAJOR FACILITATOR SUPERFAMILY (MFS) PROFILE DOMAIN-CONTAINING PROTEIN-RELATED"/>
    <property type="match status" value="1"/>
</dbReference>
<feature type="domain" description="Major facilitator superfamily (MFS) profile" evidence="7">
    <location>
        <begin position="14"/>
        <end position="126"/>
    </location>
</feature>
<evidence type="ECO:0000256" key="3">
    <source>
        <dbReference type="ARBA" id="ARBA00022692"/>
    </source>
</evidence>
<dbReference type="Proteomes" id="UP001147747">
    <property type="component" value="Unassembled WGS sequence"/>
</dbReference>
<reference evidence="8" key="2">
    <citation type="journal article" date="2023" name="IMA Fungus">
        <title>Comparative genomic study of the Penicillium genus elucidates a diverse pangenome and 15 lateral gene transfer events.</title>
        <authorList>
            <person name="Petersen C."/>
            <person name="Sorensen T."/>
            <person name="Nielsen M.R."/>
            <person name="Sondergaard T.E."/>
            <person name="Sorensen J.L."/>
            <person name="Fitzpatrick D.A."/>
            <person name="Frisvad J.C."/>
            <person name="Nielsen K.L."/>
        </authorList>
    </citation>
    <scope>NUCLEOTIDE SEQUENCE</scope>
    <source>
        <strain evidence="8">IBT 29677</strain>
    </source>
</reference>